<protein>
    <submittedName>
        <fullName evidence="1">Uncharacterized protein</fullName>
    </submittedName>
</protein>
<evidence type="ECO:0000313" key="1">
    <source>
        <dbReference type="EMBL" id="KAK2874070.1"/>
    </source>
</evidence>
<proteinExistence type="predicted"/>
<evidence type="ECO:0000313" key="2">
    <source>
        <dbReference type="Proteomes" id="UP001187343"/>
    </source>
</evidence>
<accession>A0AA88PAB5</accession>
<sequence>MIYCRLCFQQPVAETSLLLLPKLQCVPALCGSAEEIQIERKQAHPIISPLDLLCIHICPPRLTLSPPAGLLGNLRLAASTCPGRKWPFTLKSPNKASLSAARALETASPAFLRSVSPQEATLELLRPGVKPYPPAFKGHRSHLKNLTPVSNMWS</sequence>
<organism evidence="1 2">
    <name type="scientific">Cirrhinus molitorella</name>
    <name type="common">mud carp</name>
    <dbReference type="NCBI Taxonomy" id="172907"/>
    <lineage>
        <taxon>Eukaryota</taxon>
        <taxon>Metazoa</taxon>
        <taxon>Chordata</taxon>
        <taxon>Craniata</taxon>
        <taxon>Vertebrata</taxon>
        <taxon>Euteleostomi</taxon>
        <taxon>Actinopterygii</taxon>
        <taxon>Neopterygii</taxon>
        <taxon>Teleostei</taxon>
        <taxon>Ostariophysi</taxon>
        <taxon>Cypriniformes</taxon>
        <taxon>Cyprinidae</taxon>
        <taxon>Labeoninae</taxon>
        <taxon>Labeonini</taxon>
        <taxon>Cirrhinus</taxon>
    </lineage>
</organism>
<name>A0AA88PAB5_9TELE</name>
<comment type="caution">
    <text evidence="1">The sequence shown here is derived from an EMBL/GenBank/DDBJ whole genome shotgun (WGS) entry which is preliminary data.</text>
</comment>
<keyword evidence="2" id="KW-1185">Reference proteome</keyword>
<dbReference type="AlphaFoldDB" id="A0AA88PAB5"/>
<gene>
    <name evidence="1" type="ORF">Q8A67_021223</name>
</gene>
<reference evidence="1" key="1">
    <citation type="submission" date="2023-08" db="EMBL/GenBank/DDBJ databases">
        <title>Chromosome-level Genome Assembly of mud carp (Cirrhinus molitorella).</title>
        <authorList>
            <person name="Liu H."/>
        </authorList>
    </citation>
    <scope>NUCLEOTIDE SEQUENCE</scope>
    <source>
        <strain evidence="1">Prfri</strain>
        <tissue evidence="1">Muscle</tissue>
    </source>
</reference>
<dbReference type="EMBL" id="JAUYZG010000021">
    <property type="protein sequence ID" value="KAK2874070.1"/>
    <property type="molecule type" value="Genomic_DNA"/>
</dbReference>
<dbReference type="Proteomes" id="UP001187343">
    <property type="component" value="Unassembled WGS sequence"/>
</dbReference>